<proteinExistence type="predicted"/>
<name>A0A448VHQ4_9NEIS</name>
<dbReference type="Proteomes" id="UP000272771">
    <property type="component" value="Chromosome"/>
</dbReference>
<dbReference type="RefSeq" id="WP_004284608.1">
    <property type="nucleotide sequence ID" value="NZ_CAUJRG010000003.1"/>
</dbReference>
<protein>
    <submittedName>
        <fullName evidence="1">Uncharacterized protein</fullName>
    </submittedName>
</protein>
<reference evidence="1 2" key="1">
    <citation type="submission" date="2018-12" db="EMBL/GenBank/DDBJ databases">
        <authorList>
            <consortium name="Pathogen Informatics"/>
        </authorList>
    </citation>
    <scope>NUCLEOTIDE SEQUENCE [LARGE SCALE GENOMIC DNA]</scope>
    <source>
        <strain evidence="1 2">NCTC12742</strain>
    </source>
</reference>
<keyword evidence="2" id="KW-1185">Reference proteome</keyword>
<sequence length="51" mass="5337">MAKAGISADAVAGMCHAELVAWFGDILDSLGVKKPTDDGVIISRRLPKPSK</sequence>
<evidence type="ECO:0000313" key="1">
    <source>
        <dbReference type="EMBL" id="VEJ49296.1"/>
    </source>
</evidence>
<dbReference type="OrthoDB" id="5682424at2"/>
<evidence type="ECO:0000313" key="2">
    <source>
        <dbReference type="Proteomes" id="UP000272771"/>
    </source>
</evidence>
<gene>
    <name evidence="1" type="ORF">NCTC12742_00128</name>
</gene>
<accession>A0A448VHQ4</accession>
<organism evidence="1 2">
    <name type="scientific">Neisseria weaveri</name>
    <dbReference type="NCBI Taxonomy" id="28091"/>
    <lineage>
        <taxon>Bacteria</taxon>
        <taxon>Pseudomonadati</taxon>
        <taxon>Pseudomonadota</taxon>
        <taxon>Betaproteobacteria</taxon>
        <taxon>Neisseriales</taxon>
        <taxon>Neisseriaceae</taxon>
        <taxon>Neisseria</taxon>
    </lineage>
</organism>
<dbReference type="AlphaFoldDB" id="A0A448VHQ4"/>
<dbReference type="EMBL" id="LR134533">
    <property type="protein sequence ID" value="VEJ49296.1"/>
    <property type="molecule type" value="Genomic_DNA"/>
</dbReference>